<evidence type="ECO:0000256" key="1">
    <source>
        <dbReference type="SAM" id="Phobius"/>
    </source>
</evidence>
<keyword evidence="1" id="KW-0812">Transmembrane</keyword>
<feature type="signal peptide" evidence="2">
    <location>
        <begin position="1"/>
        <end position="19"/>
    </location>
</feature>
<comment type="caution">
    <text evidence="4">The sequence shown here is derived from an EMBL/GenBank/DDBJ whole genome shotgun (WGS) entry which is preliminary data.</text>
</comment>
<dbReference type="InterPro" id="IPR050879">
    <property type="entry name" value="Acyltransferase_3"/>
</dbReference>
<evidence type="ECO:0000313" key="4">
    <source>
        <dbReference type="EMBL" id="CAK0805430.1"/>
    </source>
</evidence>
<proteinExistence type="predicted"/>
<feature type="transmembrane region" description="Helical" evidence="1">
    <location>
        <begin position="125"/>
        <end position="147"/>
    </location>
</feature>
<name>A0ABN9QKG4_9DINO</name>
<feature type="chain" id="PRO_5045318854" description="SGNH domain-containing protein" evidence="2">
    <location>
        <begin position="20"/>
        <end position="494"/>
    </location>
</feature>
<organism evidence="4 5">
    <name type="scientific">Prorocentrum cordatum</name>
    <dbReference type="NCBI Taxonomy" id="2364126"/>
    <lineage>
        <taxon>Eukaryota</taxon>
        <taxon>Sar</taxon>
        <taxon>Alveolata</taxon>
        <taxon>Dinophyceae</taxon>
        <taxon>Prorocentrales</taxon>
        <taxon>Prorocentraceae</taxon>
        <taxon>Prorocentrum</taxon>
    </lineage>
</organism>
<dbReference type="PANTHER" id="PTHR23028">
    <property type="entry name" value="ACETYLTRANSFERASE"/>
    <property type="match status" value="1"/>
</dbReference>
<keyword evidence="1" id="KW-1133">Transmembrane helix</keyword>
<reference evidence="4" key="1">
    <citation type="submission" date="2023-10" db="EMBL/GenBank/DDBJ databases">
        <authorList>
            <person name="Chen Y."/>
            <person name="Shah S."/>
            <person name="Dougan E. K."/>
            <person name="Thang M."/>
            <person name="Chan C."/>
        </authorList>
    </citation>
    <scope>NUCLEOTIDE SEQUENCE [LARGE SCALE GENOMIC DNA]</scope>
</reference>
<keyword evidence="1" id="KW-0472">Membrane</keyword>
<dbReference type="Pfam" id="PF19040">
    <property type="entry name" value="SGNH"/>
    <property type="match status" value="1"/>
</dbReference>
<dbReference type="PANTHER" id="PTHR23028:SF53">
    <property type="entry name" value="ACYL_TRANSF_3 DOMAIN-CONTAINING PROTEIN"/>
    <property type="match status" value="1"/>
</dbReference>
<accession>A0ABN9QKG4</accession>
<dbReference type="EMBL" id="CAUYUJ010003456">
    <property type="protein sequence ID" value="CAK0805430.1"/>
    <property type="molecule type" value="Genomic_DNA"/>
</dbReference>
<evidence type="ECO:0000256" key="2">
    <source>
        <dbReference type="SAM" id="SignalP"/>
    </source>
</evidence>
<keyword evidence="2" id="KW-0732">Signal</keyword>
<keyword evidence="5" id="KW-1185">Reference proteome</keyword>
<protein>
    <recommendedName>
        <fullName evidence="3">SGNH domain-containing protein</fullName>
    </recommendedName>
</protein>
<evidence type="ECO:0000259" key="3">
    <source>
        <dbReference type="Pfam" id="PF19040"/>
    </source>
</evidence>
<feature type="domain" description="SGNH" evidence="3">
    <location>
        <begin position="272"/>
        <end position="479"/>
    </location>
</feature>
<feature type="transmembrane region" description="Helical" evidence="1">
    <location>
        <begin position="92"/>
        <end position="113"/>
    </location>
</feature>
<dbReference type="Proteomes" id="UP001189429">
    <property type="component" value="Unassembled WGS sequence"/>
</dbReference>
<sequence>MALLLLGSSFWFVTPEAMGFPFPGAVLPVAGAVCFIVAGQSHDSLLNHSILGGTVPVHIGKLSYPLYLWHWPVLCFAREFSSADSASPAGRFVLASITFAVSALTYHFVEAGFRSWRPSRHQSVFAAMMPASLALVACLLLLSWPLLRTPLFEALLSWSSPVPRFDIEAYGRLKTPHIQLPSTGCACTRAPEFFHAPPAAVNDSRPDLPSCFDLSYSVAPKACWAPLAHCGGGWLCQGETHCRLPRTDPQRRCSREPNLSKARVEIVGMMSHCLEPSADPQRKPVLFLLGDSHSQRLFPGLSLALRGEFDIHTWASIGARLMVNTDSWSGVRTELQQIVARTLRPGDVVAISFFMKRDDKEWIGKYLSFLEEWGAIVKSKGAALVAFGDQYKFLTTDNPLRCRVMPMIQPPYCFPARSEVMQNPVLVAMRAGSDWLYFGVEGLFCGIESCGPFIPKTDYLAYSDTHHLNTAASSYLAPFICSFFREHGLFDGVR</sequence>
<gene>
    <name evidence="4" type="ORF">PCOR1329_LOCUS11937</name>
</gene>
<evidence type="ECO:0000313" key="5">
    <source>
        <dbReference type="Proteomes" id="UP001189429"/>
    </source>
</evidence>
<dbReference type="InterPro" id="IPR043968">
    <property type="entry name" value="SGNH"/>
</dbReference>